<dbReference type="PANTHER" id="PTHR11365">
    <property type="entry name" value="5-OXOPROLINASE RELATED"/>
    <property type="match status" value="1"/>
</dbReference>
<reference evidence="2 3" key="1">
    <citation type="journal article" date="2015" name="Genome Announc.">
        <title>Draft Genome Sequence of Burkholderia sp. Strain PML1(12), an Ectomycorrhizosphere-Inhabiting Bacterium with Effective Mineral-Weathering Ability.</title>
        <authorList>
            <person name="Uroz S."/>
            <person name="Oger P."/>
        </authorList>
    </citation>
    <scope>NUCLEOTIDE SEQUENCE [LARGE SCALE GENOMIC DNA]</scope>
    <source>
        <strain evidence="3">PML1(12)</strain>
    </source>
</reference>
<dbReference type="GO" id="GO:0017168">
    <property type="term" value="F:5-oxoprolinase (ATP-hydrolyzing) activity"/>
    <property type="evidence" value="ECO:0007669"/>
    <property type="project" value="TreeGrafter"/>
</dbReference>
<dbReference type="InterPro" id="IPR045079">
    <property type="entry name" value="Oxoprolinase-like"/>
</dbReference>
<dbReference type="RefSeq" id="WP_047896530.1">
    <property type="nucleotide sequence ID" value="NZ_AEJF01000196.1"/>
</dbReference>
<dbReference type="EMBL" id="AEJF01000196">
    <property type="protein sequence ID" value="KLU21912.1"/>
    <property type="molecule type" value="Genomic_DNA"/>
</dbReference>
<accession>A0A0J1CMG4</accession>
<dbReference type="AlphaFoldDB" id="A0A0J1CMG4"/>
<comment type="caution">
    <text evidence="2">The sequence shown here is derived from an EMBL/GenBank/DDBJ whole genome shotgun (WGS) entry which is preliminary data.</text>
</comment>
<name>A0A0J1CMG4_9BURK</name>
<proteinExistence type="predicted"/>
<dbReference type="PANTHER" id="PTHR11365:SF23">
    <property type="entry name" value="HYPOTHETICAL 5-OXOPROLINASE (EUROFUNG)-RELATED"/>
    <property type="match status" value="1"/>
</dbReference>
<dbReference type="InterPro" id="IPR003692">
    <property type="entry name" value="Hydantoinase_B"/>
</dbReference>
<sequence length="579" mass="61731">MVENRDSIATDRDSVGKNFDAIAMEVFSNRLLAITEDMAINMMRSSFSSQIKERHDFSVGLFDGNGRLVAQGTHIPVHLGSLMGAMQALLAAFPKESIEEGDAFICNDPYLAGGTHLPDISIVSPVFVDGELAMFTACIGHHADIGGPTPGSTSATSKNIFEEGLRIPIVKIASRGKPDRHLLAMIAANSRLPEERNFDLQVQIATNERGAAAVRSLASRMKLEEMRLAIEALLKYTRLRLEQRLTQLTPGAYSFTTWLDDDGFGGDSVPIVANVTIRDNRLFVDMTGSGPQARGGLNVPRSALNATVYYCVKALVDHGLSVNSGLFEPVTITAPEGTITNPRAPAACSARTVTCQKIAGAIFGAFRGILTTDRVMASSYDVLPAISFSGYRSDGSYYVFGETVGGGSGGRAESDGMDGVHVHITNSLNMPSEALENEFPLFVEAYTLVPDSGGAGFHRGGLGICRQVRALKSDTVFSGRSDNHKRGAAGVLGGLDGGCGRLIKNFDRDTSENLNSRVAGVTLVAGETIRIETPGGAGYGPPGERDPRLIAKDVRDGILSLERAREDYGLELVATALTI</sequence>
<protein>
    <submittedName>
        <fullName evidence="2">5-oxoprolinase</fullName>
    </submittedName>
</protein>
<dbReference type="PATRIC" id="fig|908627.4.peg.7500"/>
<dbReference type="GO" id="GO:0006749">
    <property type="term" value="P:glutathione metabolic process"/>
    <property type="evidence" value="ECO:0007669"/>
    <property type="project" value="TreeGrafter"/>
</dbReference>
<dbReference type="Pfam" id="PF02538">
    <property type="entry name" value="Hydantoinase_B"/>
    <property type="match status" value="1"/>
</dbReference>
<evidence type="ECO:0000313" key="3">
    <source>
        <dbReference type="Proteomes" id="UP000035963"/>
    </source>
</evidence>
<gene>
    <name evidence="2" type="ORF">EOS_33555</name>
</gene>
<keyword evidence="3" id="KW-1185">Reference proteome</keyword>
<organism evidence="2 3">
    <name type="scientific">Caballeronia mineralivorans PML1(12)</name>
    <dbReference type="NCBI Taxonomy" id="908627"/>
    <lineage>
        <taxon>Bacteria</taxon>
        <taxon>Pseudomonadati</taxon>
        <taxon>Pseudomonadota</taxon>
        <taxon>Betaproteobacteria</taxon>
        <taxon>Burkholderiales</taxon>
        <taxon>Burkholderiaceae</taxon>
        <taxon>Caballeronia</taxon>
    </lineage>
</organism>
<evidence type="ECO:0000259" key="1">
    <source>
        <dbReference type="Pfam" id="PF02538"/>
    </source>
</evidence>
<dbReference type="Proteomes" id="UP000035963">
    <property type="component" value="Unassembled WGS sequence"/>
</dbReference>
<evidence type="ECO:0000313" key="2">
    <source>
        <dbReference type="EMBL" id="KLU21912.1"/>
    </source>
</evidence>
<feature type="domain" description="Hydantoinase B/oxoprolinase" evidence="1">
    <location>
        <begin position="20"/>
        <end position="542"/>
    </location>
</feature>
<dbReference type="GO" id="GO:0005829">
    <property type="term" value="C:cytosol"/>
    <property type="evidence" value="ECO:0007669"/>
    <property type="project" value="TreeGrafter"/>
</dbReference>